<feature type="transmembrane region" description="Helical" evidence="1">
    <location>
        <begin position="151"/>
        <end position="170"/>
    </location>
</feature>
<sequence>MDISTRATLIGIVAILLWALLALFTATAGAIPPFELMALTFGVAFLGGMVVLAVRGADGLSELRQAPAPWLVAFLGLFGYHALYFYALQNAPVGEASIICYLWPLFIVLFAALLPGEGLKARHLGGALLGFAGTALIIFSKNGDAAPAGSVTGYAAAFGCALVWSSYSVVNRRFGQVPSGMLVGVCGAVALAGLASHLLFEDSVMPTATQWTAILALGLGPVGLAFLAWDHATKHGNITLLGTLSYLSPLVSTALLVLTGKAPASLTLGLAALLVIGGAVLATGLPGKRA</sequence>
<feature type="transmembrane region" description="Helical" evidence="1">
    <location>
        <begin position="121"/>
        <end position="139"/>
    </location>
</feature>
<organism evidence="3 4">
    <name type="scientific">Gellertiella hungarica</name>
    <dbReference type="NCBI Taxonomy" id="1572859"/>
    <lineage>
        <taxon>Bacteria</taxon>
        <taxon>Pseudomonadati</taxon>
        <taxon>Pseudomonadota</taxon>
        <taxon>Alphaproteobacteria</taxon>
        <taxon>Hyphomicrobiales</taxon>
        <taxon>Rhizobiaceae</taxon>
        <taxon>Gellertiella</taxon>
    </lineage>
</organism>
<feature type="transmembrane region" description="Helical" evidence="1">
    <location>
        <begin position="238"/>
        <end position="258"/>
    </location>
</feature>
<feature type="transmembrane region" description="Helical" evidence="1">
    <location>
        <begin position="7"/>
        <end position="31"/>
    </location>
</feature>
<feature type="domain" description="EamA" evidence="2">
    <location>
        <begin position="8"/>
        <end position="138"/>
    </location>
</feature>
<feature type="transmembrane region" description="Helical" evidence="1">
    <location>
        <begin position="211"/>
        <end position="229"/>
    </location>
</feature>
<protein>
    <submittedName>
        <fullName evidence="3">Drug/metabolite transporter (DMT)-like permease</fullName>
    </submittedName>
</protein>
<dbReference type="GO" id="GO:0016020">
    <property type="term" value="C:membrane"/>
    <property type="evidence" value="ECO:0007669"/>
    <property type="project" value="InterPro"/>
</dbReference>
<dbReference type="Proteomes" id="UP000528286">
    <property type="component" value="Unassembled WGS sequence"/>
</dbReference>
<evidence type="ECO:0000313" key="4">
    <source>
        <dbReference type="Proteomes" id="UP000528286"/>
    </source>
</evidence>
<dbReference type="PANTHER" id="PTHR22911">
    <property type="entry name" value="ACYL-MALONYL CONDENSING ENZYME-RELATED"/>
    <property type="match status" value="1"/>
</dbReference>
<keyword evidence="1" id="KW-0472">Membrane</keyword>
<keyword evidence="1" id="KW-0812">Transmembrane</keyword>
<dbReference type="InterPro" id="IPR037185">
    <property type="entry name" value="EmrE-like"/>
</dbReference>
<proteinExistence type="predicted"/>
<dbReference type="InterPro" id="IPR000620">
    <property type="entry name" value="EamA_dom"/>
</dbReference>
<evidence type="ECO:0000313" key="3">
    <source>
        <dbReference type="EMBL" id="MBB4066365.1"/>
    </source>
</evidence>
<feature type="transmembrane region" description="Helical" evidence="1">
    <location>
        <begin position="37"/>
        <end position="56"/>
    </location>
</feature>
<dbReference type="EMBL" id="JACIEZ010000009">
    <property type="protein sequence ID" value="MBB4066365.1"/>
    <property type="molecule type" value="Genomic_DNA"/>
</dbReference>
<keyword evidence="4" id="KW-1185">Reference proteome</keyword>
<feature type="transmembrane region" description="Helical" evidence="1">
    <location>
        <begin position="264"/>
        <end position="285"/>
    </location>
</feature>
<gene>
    <name evidence="3" type="ORF">GGR23_003580</name>
</gene>
<dbReference type="RefSeq" id="WP_183367642.1">
    <property type="nucleotide sequence ID" value="NZ_JACIEZ010000009.1"/>
</dbReference>
<dbReference type="SUPFAM" id="SSF103481">
    <property type="entry name" value="Multidrug resistance efflux transporter EmrE"/>
    <property type="match status" value="2"/>
</dbReference>
<feature type="transmembrane region" description="Helical" evidence="1">
    <location>
        <begin position="68"/>
        <end position="87"/>
    </location>
</feature>
<comment type="caution">
    <text evidence="3">The sequence shown here is derived from an EMBL/GenBank/DDBJ whole genome shotgun (WGS) entry which is preliminary data.</text>
</comment>
<evidence type="ECO:0000259" key="2">
    <source>
        <dbReference type="Pfam" id="PF00892"/>
    </source>
</evidence>
<keyword evidence="1" id="KW-1133">Transmembrane helix</keyword>
<feature type="transmembrane region" description="Helical" evidence="1">
    <location>
        <begin position="93"/>
        <end position="114"/>
    </location>
</feature>
<dbReference type="PANTHER" id="PTHR22911:SF76">
    <property type="entry name" value="EAMA DOMAIN-CONTAINING PROTEIN"/>
    <property type="match status" value="1"/>
</dbReference>
<dbReference type="Pfam" id="PF00892">
    <property type="entry name" value="EamA"/>
    <property type="match status" value="2"/>
</dbReference>
<evidence type="ECO:0000256" key="1">
    <source>
        <dbReference type="SAM" id="Phobius"/>
    </source>
</evidence>
<feature type="domain" description="EamA" evidence="2">
    <location>
        <begin position="152"/>
        <end position="282"/>
    </location>
</feature>
<feature type="transmembrane region" description="Helical" evidence="1">
    <location>
        <begin position="182"/>
        <end position="199"/>
    </location>
</feature>
<accession>A0A7W6NLB1</accession>
<name>A0A7W6NLB1_9HYPH</name>
<reference evidence="3 4" key="1">
    <citation type="submission" date="2020-08" db="EMBL/GenBank/DDBJ databases">
        <title>Genomic Encyclopedia of Type Strains, Phase IV (KMG-IV): sequencing the most valuable type-strain genomes for metagenomic binning, comparative biology and taxonomic classification.</title>
        <authorList>
            <person name="Goeker M."/>
        </authorList>
    </citation>
    <scope>NUCLEOTIDE SEQUENCE [LARGE SCALE GENOMIC DNA]</scope>
    <source>
        <strain evidence="3 4">DSM 29853</strain>
    </source>
</reference>
<dbReference type="AlphaFoldDB" id="A0A7W6NLB1"/>